<protein>
    <submittedName>
        <fullName evidence="1">Uncharacterized protein</fullName>
    </submittedName>
</protein>
<dbReference type="EMBL" id="DS113231">
    <property type="protein sequence ID" value="EAY17361.1"/>
    <property type="molecule type" value="Genomic_DNA"/>
</dbReference>
<sequence length="1334" mass="153429">MTQPYTFHIENTVRQILQLFRDFSANNDFGPDFFNTQPGSKIKDLLNYVYFLDRRLNAQQELSLSEIYEEITKYSDFNRKGLHKMFLLCVILDIFTDQKEKVPVNSFWPNFYKLLLDVRDKKQFLVEISAASISKYLLLNPEAVEDIFNSFTSTRNTINSIQFLSLLRLPEKLPNEQSVAITLTISKVLCMAVKDIPLDFIKTALLNISSQIIIQNESDIIGILKYPQIAQSSIINLLTSAIYITIPDAEVIANRIDDFIQFATTCDCLKQTFATIENFFNSITSLPAEKVDGFIKVLSKFSISIPPSPIQTENAAVRAAKFVKHLYELNPQVPFQLVCDYLRLSTINSDILNVLFSTKILGSQESWKNVDILMVSPIIENIVRSWDVSAARSNSIVFANTLILFLQKATEMVKSVKRIDDNTAMQNIMKNKVDDIEEAISNLPFEQLQSMCTVMTFHKDKDMRLAAYNLLIQTAELFKVANTDWKDYSLDEQPFIIRFNSEFNYVTKRMFGKPRDIISILSEEGIRIDCSTNMFKKIAASNHPLSKHVFTGLVKYSEQMPWFIEGVSSMYSMEMHNEMTVSFLRPEKFIQLLITSKNIHFIARMSGTAFPLIIPHINFDIDLESLASIIRYIILVWDENPKSFSDPSCKPFLDKVIALFDEKPDITRCNDYVIALGLIASLVLHGMIDPIQKMTEFYVVVLTAVQRDTLHENKALVKAAHQTFLCLLKSNAYNDHSVDFLSDTTNYELTFNTIMEVLRINTSKVKDLVSTFLVYAPYQTTDALLKLKPEMIEESFCFYSYLMCEEAPETTTNYLDSYIEEKYSYKYEEYKNYEAGPTLYLVEHFSDYVPIYFKQIESMRHSSPNEEHFLKLTRVTAMMLNSKIELKEEFLLTALKLANDLSQKPMAFTMSIRKLWRAMMRTEQSTLFIFKNLFEMDVTNDSVDSCLSECPQQYLGKVVESIQTMMENLLIQRPTIKISKQRIKIFKMLSQTPITPKLLYIASVFLTSKVPILYYTSKRKLLMQLGDITDKYKNSIELLQEVYKKIGEETIQYAKTCALQTFVLTRDKDIFRGIAIFLLASASVYPSTNFDQIIQRTTEVVRQSFNDVSDFDKFFSNLFTAFRDSVDVHPIPVSLFNSLLRHGISLIENGFPHVNEAIAQLFISASRHGYFDETNSHLLEESFRLMLYGDRIYASLVSSVIDRIKYDTIQDSTAKVWAKILNCTQVLSEEILTKHLLSSFMRAVVFGDFIIPQKLSILFRTKSTIPEPGLNKFVKKFGTFLMSSNEVSPWNAITLLTAITTGCGQFEMLPKMIIHHFKNITKVKDDSFSFESSN</sequence>
<dbReference type="VEuPathDB" id="TrichDB:TVAG_319560"/>
<name>A2DQA4_TRIV3</name>
<dbReference type="Proteomes" id="UP000001542">
    <property type="component" value="Unassembled WGS sequence"/>
</dbReference>
<reference evidence="1" key="1">
    <citation type="submission" date="2006-10" db="EMBL/GenBank/DDBJ databases">
        <authorList>
            <person name="Amadeo P."/>
            <person name="Zhao Q."/>
            <person name="Wortman J."/>
            <person name="Fraser-Liggett C."/>
            <person name="Carlton J."/>
        </authorList>
    </citation>
    <scope>NUCLEOTIDE SEQUENCE</scope>
    <source>
        <strain evidence="1">G3</strain>
    </source>
</reference>
<dbReference type="RefSeq" id="XP_001330730.1">
    <property type="nucleotide sequence ID" value="XM_001330694.1"/>
</dbReference>
<accession>A2DQA4</accession>
<dbReference type="KEGG" id="tva:4775372"/>
<dbReference type="InParanoid" id="A2DQA4"/>
<keyword evidence="2" id="KW-1185">Reference proteome</keyword>
<gene>
    <name evidence="1" type="ORF">TVAG_319560</name>
</gene>
<organism evidence="1 2">
    <name type="scientific">Trichomonas vaginalis (strain ATCC PRA-98 / G3)</name>
    <dbReference type="NCBI Taxonomy" id="412133"/>
    <lineage>
        <taxon>Eukaryota</taxon>
        <taxon>Metamonada</taxon>
        <taxon>Parabasalia</taxon>
        <taxon>Trichomonadida</taxon>
        <taxon>Trichomonadidae</taxon>
        <taxon>Trichomonas</taxon>
    </lineage>
</organism>
<evidence type="ECO:0000313" key="2">
    <source>
        <dbReference type="Proteomes" id="UP000001542"/>
    </source>
</evidence>
<reference evidence="1" key="2">
    <citation type="journal article" date="2007" name="Science">
        <title>Draft genome sequence of the sexually transmitted pathogen Trichomonas vaginalis.</title>
        <authorList>
            <person name="Carlton J.M."/>
            <person name="Hirt R.P."/>
            <person name="Silva J.C."/>
            <person name="Delcher A.L."/>
            <person name="Schatz M."/>
            <person name="Zhao Q."/>
            <person name="Wortman J.R."/>
            <person name="Bidwell S.L."/>
            <person name="Alsmark U.C.M."/>
            <person name="Besteiro S."/>
            <person name="Sicheritz-Ponten T."/>
            <person name="Noel C.J."/>
            <person name="Dacks J.B."/>
            <person name="Foster P.G."/>
            <person name="Simillion C."/>
            <person name="Van de Peer Y."/>
            <person name="Miranda-Saavedra D."/>
            <person name="Barton G.J."/>
            <person name="Westrop G.D."/>
            <person name="Mueller S."/>
            <person name="Dessi D."/>
            <person name="Fiori P.L."/>
            <person name="Ren Q."/>
            <person name="Paulsen I."/>
            <person name="Zhang H."/>
            <person name="Bastida-Corcuera F.D."/>
            <person name="Simoes-Barbosa A."/>
            <person name="Brown M.T."/>
            <person name="Hayes R.D."/>
            <person name="Mukherjee M."/>
            <person name="Okumura C.Y."/>
            <person name="Schneider R."/>
            <person name="Smith A.J."/>
            <person name="Vanacova S."/>
            <person name="Villalvazo M."/>
            <person name="Haas B.J."/>
            <person name="Pertea M."/>
            <person name="Feldblyum T.V."/>
            <person name="Utterback T.R."/>
            <person name="Shu C.L."/>
            <person name="Osoegawa K."/>
            <person name="de Jong P.J."/>
            <person name="Hrdy I."/>
            <person name="Horvathova L."/>
            <person name="Zubacova Z."/>
            <person name="Dolezal P."/>
            <person name="Malik S.B."/>
            <person name="Logsdon J.M. Jr."/>
            <person name="Henze K."/>
            <person name="Gupta A."/>
            <person name="Wang C.C."/>
            <person name="Dunne R.L."/>
            <person name="Upcroft J.A."/>
            <person name="Upcroft P."/>
            <person name="White O."/>
            <person name="Salzberg S.L."/>
            <person name="Tang P."/>
            <person name="Chiu C.-H."/>
            <person name="Lee Y.-S."/>
            <person name="Embley T.M."/>
            <person name="Coombs G.H."/>
            <person name="Mottram J.C."/>
            <person name="Tachezy J."/>
            <person name="Fraser-Liggett C.M."/>
            <person name="Johnson P.J."/>
        </authorList>
    </citation>
    <scope>NUCLEOTIDE SEQUENCE [LARGE SCALE GENOMIC DNA]</scope>
    <source>
        <strain evidence="1">G3</strain>
    </source>
</reference>
<proteinExistence type="predicted"/>
<dbReference type="VEuPathDB" id="TrichDB:TVAGG3_1009350"/>
<evidence type="ECO:0000313" key="1">
    <source>
        <dbReference type="EMBL" id="EAY17361.1"/>
    </source>
</evidence>